<dbReference type="EMBL" id="CP059732">
    <property type="protein sequence ID" value="QMW03699.1"/>
    <property type="molecule type" value="Genomic_DNA"/>
</dbReference>
<reference evidence="1 2" key="1">
    <citation type="submission" date="2020-07" db="EMBL/GenBank/DDBJ databases">
        <title>Spirosoma foliorum sp. nov., isolated from the leaves on the Nejang mountain Korea, Republic of.</title>
        <authorList>
            <person name="Ho H."/>
            <person name="Lee Y.-J."/>
            <person name="Nurcahyanto D.-A."/>
            <person name="Kim S.-G."/>
        </authorList>
    </citation>
    <scope>NUCLEOTIDE SEQUENCE [LARGE SCALE GENOMIC DNA]</scope>
    <source>
        <strain evidence="1 2">PL0136</strain>
    </source>
</reference>
<dbReference type="AlphaFoldDB" id="A0A7G5GXV7"/>
<gene>
    <name evidence="1" type="ORF">H3H32_01715</name>
</gene>
<keyword evidence="2" id="KW-1185">Reference proteome</keyword>
<sequence>MVLEAVTFSPTVTLPNQDSNNQPIQYYLVWASIPANDDKGIIIDNVLEGDEIEVYNTAGIASFTKVNMEPIKGIVGIINAVAGGAIVLAEPEMAPLVAGFTAGVEAIIAAVPSELGNARRTAYGLDPGTGDYAKDEGGLIVCMPESNGAIYATDKYHLTGDTKNQGRLYKYYSDATKNVNAFFPCPVVNDSNDPTSPNNGRMSATSGKPGRGAVNILAFDERFDDNAGYYNVGIIITRHSNLDQSAQLKKELISSVPNTIFGSM</sequence>
<evidence type="ECO:0000313" key="1">
    <source>
        <dbReference type="EMBL" id="QMW03699.1"/>
    </source>
</evidence>
<name>A0A7G5GXV7_9BACT</name>
<protein>
    <submittedName>
        <fullName evidence="1">Uncharacterized protein</fullName>
    </submittedName>
</protein>
<dbReference type="Proteomes" id="UP000515369">
    <property type="component" value="Chromosome"/>
</dbReference>
<accession>A0A7G5GXV7</accession>
<proteinExistence type="predicted"/>
<evidence type="ECO:0000313" key="2">
    <source>
        <dbReference type="Proteomes" id="UP000515369"/>
    </source>
</evidence>
<organism evidence="1 2">
    <name type="scientific">Spirosoma foliorum</name>
    <dbReference type="NCBI Taxonomy" id="2710596"/>
    <lineage>
        <taxon>Bacteria</taxon>
        <taxon>Pseudomonadati</taxon>
        <taxon>Bacteroidota</taxon>
        <taxon>Cytophagia</taxon>
        <taxon>Cytophagales</taxon>
        <taxon>Cytophagaceae</taxon>
        <taxon>Spirosoma</taxon>
    </lineage>
</organism>
<dbReference type="RefSeq" id="WP_182460956.1">
    <property type="nucleotide sequence ID" value="NZ_CP059732.1"/>
</dbReference>
<dbReference type="KEGG" id="sfol:H3H32_01715"/>